<comment type="caution">
    <text evidence="2">The sequence shown here is derived from an EMBL/GenBank/DDBJ whole genome shotgun (WGS) entry which is preliminary data.</text>
</comment>
<evidence type="ECO:0000313" key="2">
    <source>
        <dbReference type="EMBL" id="TFY58576.1"/>
    </source>
</evidence>
<feature type="compositionally biased region" description="Low complexity" evidence="1">
    <location>
        <begin position="56"/>
        <end position="65"/>
    </location>
</feature>
<feature type="region of interest" description="Disordered" evidence="1">
    <location>
        <begin position="1"/>
        <end position="65"/>
    </location>
</feature>
<feature type="compositionally biased region" description="Low complexity" evidence="1">
    <location>
        <begin position="133"/>
        <end position="152"/>
    </location>
</feature>
<feature type="compositionally biased region" description="Pro residues" evidence="1">
    <location>
        <begin position="168"/>
        <end position="178"/>
    </location>
</feature>
<evidence type="ECO:0000313" key="3">
    <source>
        <dbReference type="Proteomes" id="UP000298327"/>
    </source>
</evidence>
<dbReference type="EMBL" id="SEOQ01000673">
    <property type="protein sequence ID" value="TFY58576.1"/>
    <property type="molecule type" value="Genomic_DNA"/>
</dbReference>
<dbReference type="AlphaFoldDB" id="A0A4Y9Y7T5"/>
<feature type="compositionally biased region" description="Basic and acidic residues" evidence="1">
    <location>
        <begin position="220"/>
        <end position="230"/>
    </location>
</feature>
<name>A0A4Y9Y7T5_9AGAM</name>
<keyword evidence="3" id="KW-1185">Reference proteome</keyword>
<evidence type="ECO:0000256" key="1">
    <source>
        <dbReference type="SAM" id="MobiDB-lite"/>
    </source>
</evidence>
<accession>A0A4Y9Y7T5</accession>
<organism evidence="2 3">
    <name type="scientific">Dentipellis fragilis</name>
    <dbReference type="NCBI Taxonomy" id="205917"/>
    <lineage>
        <taxon>Eukaryota</taxon>
        <taxon>Fungi</taxon>
        <taxon>Dikarya</taxon>
        <taxon>Basidiomycota</taxon>
        <taxon>Agaricomycotina</taxon>
        <taxon>Agaricomycetes</taxon>
        <taxon>Russulales</taxon>
        <taxon>Hericiaceae</taxon>
        <taxon>Dentipellis</taxon>
    </lineage>
</organism>
<sequence>MTTENPPRSNPDYHKSAPIPISTGSRRRAMSVSSTDSSPSSPPIQTPVSAYPPKVSTASPSTSPLLSYFMSSSPTKANATFPLRRPSAAPVFEDDEGQDVEVPAPLQGHHRRATTAIAGNGRFAQQQVPPPSVAQSQQQERGVGVLRRLSLGGSFGRPTLPAVQRTMSPPPLTAPPPSAVTSPTNGSPLPASPMRKTRRSATVSARSPDRRRAPSPMGERILKGHFDGFN</sequence>
<reference evidence="2 3" key="1">
    <citation type="submission" date="2019-02" db="EMBL/GenBank/DDBJ databases">
        <title>Genome sequencing of the rare red list fungi Dentipellis fragilis.</title>
        <authorList>
            <person name="Buettner E."/>
            <person name="Kellner H."/>
        </authorList>
    </citation>
    <scope>NUCLEOTIDE SEQUENCE [LARGE SCALE GENOMIC DNA]</scope>
    <source>
        <strain evidence="2 3">DSM 105465</strain>
    </source>
</reference>
<gene>
    <name evidence="2" type="ORF">EVG20_g8097</name>
</gene>
<protein>
    <submittedName>
        <fullName evidence="2">Uncharacterized protein</fullName>
    </submittedName>
</protein>
<dbReference type="Proteomes" id="UP000298327">
    <property type="component" value="Unassembled WGS sequence"/>
</dbReference>
<feature type="region of interest" description="Disordered" evidence="1">
    <location>
        <begin position="122"/>
        <end position="230"/>
    </location>
</feature>
<dbReference type="OrthoDB" id="2554033at2759"/>
<proteinExistence type="predicted"/>